<keyword evidence="5" id="KW-0652">Protein synthesis inhibitor</keyword>
<dbReference type="OrthoDB" id="4062651at2759"/>
<accession>A0A8S1QUH6</accession>
<dbReference type="GO" id="GO:0005829">
    <property type="term" value="C:cytosol"/>
    <property type="evidence" value="ECO:0007669"/>
    <property type="project" value="TreeGrafter"/>
</dbReference>
<dbReference type="EMBL" id="CAJJDN010000120">
    <property type="protein sequence ID" value="CAD8119239.1"/>
    <property type="molecule type" value="Genomic_DNA"/>
</dbReference>
<evidence type="ECO:0000313" key="8">
    <source>
        <dbReference type="EMBL" id="CAD8119239.1"/>
    </source>
</evidence>
<comment type="similarity">
    <text evidence="6">Belongs to the protein kinase superfamily. Ser/Thr protein kinase family. GCN2 subfamily.</text>
</comment>
<keyword evidence="2" id="KW-0547">Nucleotide-binding</keyword>
<dbReference type="PROSITE" id="PS00108">
    <property type="entry name" value="PROTEIN_KINASE_ST"/>
    <property type="match status" value="1"/>
</dbReference>
<gene>
    <name evidence="8" type="ORF">PSON_ATCC_30995.1.T1200095</name>
</gene>
<protein>
    <recommendedName>
        <fullName evidence="7">Protein kinase domain-containing protein</fullName>
    </recommendedName>
</protein>
<dbReference type="InterPro" id="IPR000719">
    <property type="entry name" value="Prot_kinase_dom"/>
</dbReference>
<dbReference type="InterPro" id="IPR008271">
    <property type="entry name" value="Ser/Thr_kinase_AS"/>
</dbReference>
<name>A0A8S1QUH6_9CILI</name>
<reference evidence="8" key="1">
    <citation type="submission" date="2021-01" db="EMBL/GenBank/DDBJ databases">
        <authorList>
            <consortium name="Genoscope - CEA"/>
            <person name="William W."/>
        </authorList>
    </citation>
    <scope>NUCLEOTIDE SEQUENCE</scope>
</reference>
<dbReference type="PANTHER" id="PTHR11042">
    <property type="entry name" value="EUKARYOTIC TRANSLATION INITIATION FACTOR 2-ALPHA KINASE EIF2-ALPHA KINASE -RELATED"/>
    <property type="match status" value="1"/>
</dbReference>
<dbReference type="GO" id="GO:0017148">
    <property type="term" value="P:negative regulation of translation"/>
    <property type="evidence" value="ECO:0007669"/>
    <property type="project" value="UniProtKB-KW"/>
</dbReference>
<evidence type="ECO:0000256" key="4">
    <source>
        <dbReference type="ARBA" id="ARBA00022840"/>
    </source>
</evidence>
<dbReference type="GO" id="GO:0005524">
    <property type="term" value="F:ATP binding"/>
    <property type="evidence" value="ECO:0007669"/>
    <property type="project" value="UniProtKB-KW"/>
</dbReference>
<dbReference type="PANTHER" id="PTHR11042:SF136">
    <property type="entry name" value="EIF-2-ALPHA KINASE GCN2"/>
    <property type="match status" value="1"/>
</dbReference>
<evidence type="ECO:0000256" key="5">
    <source>
        <dbReference type="ARBA" id="ARBA00023193"/>
    </source>
</evidence>
<evidence type="ECO:0000259" key="7">
    <source>
        <dbReference type="PROSITE" id="PS50011"/>
    </source>
</evidence>
<dbReference type="AlphaFoldDB" id="A0A8S1QUH6"/>
<dbReference type="PROSITE" id="PS50011">
    <property type="entry name" value="PROTEIN_KINASE_DOM"/>
    <property type="match status" value="1"/>
</dbReference>
<organism evidence="8 9">
    <name type="scientific">Paramecium sonneborni</name>
    <dbReference type="NCBI Taxonomy" id="65129"/>
    <lineage>
        <taxon>Eukaryota</taxon>
        <taxon>Sar</taxon>
        <taxon>Alveolata</taxon>
        <taxon>Ciliophora</taxon>
        <taxon>Intramacronucleata</taxon>
        <taxon>Oligohymenophorea</taxon>
        <taxon>Peniculida</taxon>
        <taxon>Parameciidae</taxon>
        <taxon>Paramecium</taxon>
    </lineage>
</organism>
<evidence type="ECO:0000256" key="1">
    <source>
        <dbReference type="ARBA" id="ARBA00022679"/>
    </source>
</evidence>
<comment type="caution">
    <text evidence="8">The sequence shown here is derived from an EMBL/GenBank/DDBJ whole genome shotgun (WGS) entry which is preliminary data.</text>
</comment>
<keyword evidence="1" id="KW-0808">Transferase</keyword>
<dbReference type="Proteomes" id="UP000692954">
    <property type="component" value="Unassembled WGS sequence"/>
</dbReference>
<dbReference type="Pfam" id="PF00069">
    <property type="entry name" value="Pkinase"/>
    <property type="match status" value="1"/>
</dbReference>
<feature type="domain" description="Protein kinase" evidence="7">
    <location>
        <begin position="132"/>
        <end position="308"/>
    </location>
</feature>
<sequence>MNNQNIDIEFLDSDNEEKVNENKQQIKQQSMQIEEAPSQNIFQQNSTYISRTDIITAIEHIVTKMLKGTMKQIRPTDVKNEPILSTSVQKACCLISVDDSIIKQLKEYQIPLQFSDKDRKKGLTVIFEFNEFNQCDLLSNGKFAKEFSVLRPHQETQRFTSIILAINKMDQQIYAIKKGRIQLVEIILQSNYLNQRSQSNVKTLTSKQQEINQKNQKYFYLYLRQEYDSYLGCNDLLQFSVKYLLNMPLELKRKTMKSLINQLISGLEYIHCQGFFHRDLKLENVLVTKDNAGDVALKFVILIGVRLI</sequence>
<proteinExistence type="inferred from homology"/>
<evidence type="ECO:0000256" key="6">
    <source>
        <dbReference type="ARBA" id="ARBA00037982"/>
    </source>
</evidence>
<dbReference type="GO" id="GO:0005634">
    <property type="term" value="C:nucleus"/>
    <property type="evidence" value="ECO:0007669"/>
    <property type="project" value="TreeGrafter"/>
</dbReference>
<dbReference type="GO" id="GO:0004694">
    <property type="term" value="F:eukaryotic translation initiation factor 2alpha kinase activity"/>
    <property type="evidence" value="ECO:0007669"/>
    <property type="project" value="TreeGrafter"/>
</dbReference>
<keyword evidence="4" id="KW-0067">ATP-binding</keyword>
<dbReference type="InterPro" id="IPR050339">
    <property type="entry name" value="CC_SR_Kinase"/>
</dbReference>
<evidence type="ECO:0000313" key="9">
    <source>
        <dbReference type="Proteomes" id="UP000692954"/>
    </source>
</evidence>
<evidence type="ECO:0000256" key="2">
    <source>
        <dbReference type="ARBA" id="ARBA00022741"/>
    </source>
</evidence>
<keyword evidence="3" id="KW-0418">Kinase</keyword>
<keyword evidence="9" id="KW-1185">Reference proteome</keyword>
<evidence type="ECO:0000256" key="3">
    <source>
        <dbReference type="ARBA" id="ARBA00022777"/>
    </source>
</evidence>